<accession>A0A9D4DK68</accession>
<dbReference type="Proteomes" id="UP000828390">
    <property type="component" value="Unassembled WGS sequence"/>
</dbReference>
<proteinExistence type="predicted"/>
<organism evidence="1 2">
    <name type="scientific">Dreissena polymorpha</name>
    <name type="common">Zebra mussel</name>
    <name type="synonym">Mytilus polymorpha</name>
    <dbReference type="NCBI Taxonomy" id="45954"/>
    <lineage>
        <taxon>Eukaryota</taxon>
        <taxon>Metazoa</taxon>
        <taxon>Spiralia</taxon>
        <taxon>Lophotrochozoa</taxon>
        <taxon>Mollusca</taxon>
        <taxon>Bivalvia</taxon>
        <taxon>Autobranchia</taxon>
        <taxon>Heteroconchia</taxon>
        <taxon>Euheterodonta</taxon>
        <taxon>Imparidentia</taxon>
        <taxon>Neoheterodontei</taxon>
        <taxon>Myida</taxon>
        <taxon>Dreissenoidea</taxon>
        <taxon>Dreissenidae</taxon>
        <taxon>Dreissena</taxon>
    </lineage>
</organism>
<reference evidence="1" key="1">
    <citation type="journal article" date="2019" name="bioRxiv">
        <title>The Genome of the Zebra Mussel, Dreissena polymorpha: A Resource for Invasive Species Research.</title>
        <authorList>
            <person name="McCartney M.A."/>
            <person name="Auch B."/>
            <person name="Kono T."/>
            <person name="Mallez S."/>
            <person name="Zhang Y."/>
            <person name="Obille A."/>
            <person name="Becker A."/>
            <person name="Abrahante J.E."/>
            <person name="Garbe J."/>
            <person name="Badalamenti J.P."/>
            <person name="Herman A."/>
            <person name="Mangelson H."/>
            <person name="Liachko I."/>
            <person name="Sullivan S."/>
            <person name="Sone E.D."/>
            <person name="Koren S."/>
            <person name="Silverstein K.A.T."/>
            <person name="Beckman K.B."/>
            <person name="Gohl D.M."/>
        </authorList>
    </citation>
    <scope>NUCLEOTIDE SEQUENCE</scope>
    <source>
        <strain evidence="1">Duluth1</strain>
        <tissue evidence="1">Whole animal</tissue>
    </source>
</reference>
<reference evidence="1" key="2">
    <citation type="submission" date="2020-11" db="EMBL/GenBank/DDBJ databases">
        <authorList>
            <person name="McCartney M.A."/>
            <person name="Auch B."/>
            <person name="Kono T."/>
            <person name="Mallez S."/>
            <person name="Becker A."/>
            <person name="Gohl D.M."/>
            <person name="Silverstein K.A.T."/>
            <person name="Koren S."/>
            <person name="Bechman K.B."/>
            <person name="Herman A."/>
            <person name="Abrahante J.E."/>
            <person name="Garbe J."/>
        </authorList>
    </citation>
    <scope>NUCLEOTIDE SEQUENCE</scope>
    <source>
        <strain evidence="1">Duluth1</strain>
        <tissue evidence="1">Whole animal</tissue>
    </source>
</reference>
<protein>
    <submittedName>
        <fullName evidence="1">Uncharacterized protein</fullName>
    </submittedName>
</protein>
<evidence type="ECO:0000313" key="1">
    <source>
        <dbReference type="EMBL" id="KAH3750756.1"/>
    </source>
</evidence>
<evidence type="ECO:0000313" key="2">
    <source>
        <dbReference type="Proteomes" id="UP000828390"/>
    </source>
</evidence>
<sequence>MPYFPKLRVKCALFGEAPLYFEKLAGALLREGEIWTGAESKPLETAAGSKQKTL</sequence>
<dbReference type="AlphaFoldDB" id="A0A9D4DK68"/>
<dbReference type="EMBL" id="JAIWYP010000010">
    <property type="protein sequence ID" value="KAH3750756.1"/>
    <property type="molecule type" value="Genomic_DNA"/>
</dbReference>
<keyword evidence="2" id="KW-1185">Reference proteome</keyword>
<comment type="caution">
    <text evidence="1">The sequence shown here is derived from an EMBL/GenBank/DDBJ whole genome shotgun (WGS) entry which is preliminary data.</text>
</comment>
<name>A0A9D4DK68_DREPO</name>
<gene>
    <name evidence="1" type="ORF">DPMN_185287</name>
</gene>